<evidence type="ECO:0000313" key="2">
    <source>
        <dbReference type="EMBL" id="GAA2387192.1"/>
    </source>
</evidence>
<dbReference type="RefSeq" id="WP_344619607.1">
    <property type="nucleotide sequence ID" value="NZ_BAAARV010000104.1"/>
</dbReference>
<evidence type="ECO:0000256" key="1">
    <source>
        <dbReference type="SAM" id="SignalP"/>
    </source>
</evidence>
<keyword evidence="1" id="KW-0732">Signal</keyword>
<sequence length="260" mass="26362">MRRSASIALAVAAGAAAIVPAAAPASAAVQDFGLVSPVLASMLPGQTGWVSTMWASAGDVCDVKITASATGVTVKYPSNTGTYSSLSKGDALATGRMDYAAFNLTLPQNTLIGVVPLTLNYSYTTKNAGATTCTGVQHSGSALATIATISLTGDAVVQKTTAITVPKATPVWSQLNFHAQGTVTNVQVTVSGGPSGLVVSYPGERAYSSLNQGSTLLAGSDDYAAVKFDATNVPTGVYKLKVKVTYGSTVDTNDLLLTVS</sequence>
<evidence type="ECO:0008006" key="4">
    <source>
        <dbReference type="Google" id="ProtNLM"/>
    </source>
</evidence>
<proteinExistence type="predicted"/>
<evidence type="ECO:0000313" key="3">
    <source>
        <dbReference type="Proteomes" id="UP001501444"/>
    </source>
</evidence>
<dbReference type="Proteomes" id="UP001501444">
    <property type="component" value="Unassembled WGS sequence"/>
</dbReference>
<organism evidence="2 3">
    <name type="scientific">Dactylosporangium salmoneum</name>
    <dbReference type="NCBI Taxonomy" id="53361"/>
    <lineage>
        <taxon>Bacteria</taxon>
        <taxon>Bacillati</taxon>
        <taxon>Actinomycetota</taxon>
        <taxon>Actinomycetes</taxon>
        <taxon>Micromonosporales</taxon>
        <taxon>Micromonosporaceae</taxon>
        <taxon>Dactylosporangium</taxon>
    </lineage>
</organism>
<gene>
    <name evidence="2" type="ORF">GCM10010170_098010</name>
</gene>
<comment type="caution">
    <text evidence="2">The sequence shown here is derived from an EMBL/GenBank/DDBJ whole genome shotgun (WGS) entry which is preliminary data.</text>
</comment>
<name>A0ABP5UT38_9ACTN</name>
<feature type="signal peptide" evidence="1">
    <location>
        <begin position="1"/>
        <end position="27"/>
    </location>
</feature>
<keyword evidence="3" id="KW-1185">Reference proteome</keyword>
<dbReference type="EMBL" id="BAAARV010000104">
    <property type="protein sequence ID" value="GAA2387192.1"/>
    <property type="molecule type" value="Genomic_DNA"/>
</dbReference>
<reference evidence="3" key="1">
    <citation type="journal article" date="2019" name="Int. J. Syst. Evol. Microbiol.">
        <title>The Global Catalogue of Microorganisms (GCM) 10K type strain sequencing project: providing services to taxonomists for standard genome sequencing and annotation.</title>
        <authorList>
            <consortium name="The Broad Institute Genomics Platform"/>
            <consortium name="The Broad Institute Genome Sequencing Center for Infectious Disease"/>
            <person name="Wu L."/>
            <person name="Ma J."/>
        </authorList>
    </citation>
    <scope>NUCLEOTIDE SEQUENCE [LARGE SCALE GENOMIC DNA]</scope>
    <source>
        <strain evidence="3">JCM 3272</strain>
    </source>
</reference>
<protein>
    <recommendedName>
        <fullName evidence="4">Ig-like domain-containing protein</fullName>
    </recommendedName>
</protein>
<accession>A0ABP5UT38</accession>
<feature type="chain" id="PRO_5046925718" description="Ig-like domain-containing protein" evidence="1">
    <location>
        <begin position="28"/>
        <end position="260"/>
    </location>
</feature>